<organism evidence="13 14">
    <name type="scientific">Gonapodya prolifera (strain JEL478)</name>
    <name type="common">Monoblepharis prolifera</name>
    <dbReference type="NCBI Taxonomy" id="1344416"/>
    <lineage>
        <taxon>Eukaryota</taxon>
        <taxon>Fungi</taxon>
        <taxon>Fungi incertae sedis</taxon>
        <taxon>Chytridiomycota</taxon>
        <taxon>Chytridiomycota incertae sedis</taxon>
        <taxon>Monoblepharidomycetes</taxon>
        <taxon>Monoblepharidales</taxon>
        <taxon>Gonapodyaceae</taxon>
        <taxon>Gonapodya</taxon>
    </lineage>
</organism>
<evidence type="ECO:0000256" key="1">
    <source>
        <dbReference type="ARBA" id="ARBA00006379"/>
    </source>
</evidence>
<dbReference type="FunFam" id="3.30.457.50:FF:000001">
    <property type="entry name" value="Probable kinetochore protein spc25"/>
    <property type="match status" value="1"/>
</dbReference>
<dbReference type="OrthoDB" id="6353017at2759"/>
<dbReference type="STRING" id="1344416.A0A139A0K4"/>
<dbReference type="GO" id="GO:0031262">
    <property type="term" value="C:Ndc80 complex"/>
    <property type="evidence" value="ECO:0007669"/>
    <property type="project" value="InterPro"/>
</dbReference>
<evidence type="ECO:0000256" key="8">
    <source>
        <dbReference type="ARBA" id="ARBA00023328"/>
    </source>
</evidence>
<evidence type="ECO:0000256" key="7">
    <source>
        <dbReference type="ARBA" id="ARBA00023306"/>
    </source>
</evidence>
<dbReference type="InterPro" id="IPR013255">
    <property type="entry name" value="Spc25_C"/>
</dbReference>
<dbReference type="InterPro" id="IPR045143">
    <property type="entry name" value="Spc25"/>
</dbReference>
<dbReference type="CDD" id="cd23784">
    <property type="entry name" value="RWD_Spc25"/>
    <property type="match status" value="1"/>
</dbReference>
<dbReference type="EMBL" id="KQ965830">
    <property type="protein sequence ID" value="KXS10316.1"/>
    <property type="molecule type" value="Genomic_DNA"/>
</dbReference>
<feature type="non-terminal residue" evidence="13">
    <location>
        <position position="1"/>
    </location>
</feature>
<feature type="region of interest" description="Disordered" evidence="11">
    <location>
        <begin position="1"/>
        <end position="40"/>
    </location>
</feature>
<dbReference type="Gene3D" id="3.30.457.50">
    <property type="entry name" value="Chromosome segregation protein Spc25"/>
    <property type="match status" value="1"/>
</dbReference>
<evidence type="ECO:0000256" key="4">
    <source>
        <dbReference type="ARBA" id="ARBA00022776"/>
    </source>
</evidence>
<dbReference type="GO" id="GO:0051301">
    <property type="term" value="P:cell division"/>
    <property type="evidence" value="ECO:0007669"/>
    <property type="project" value="UniProtKB-UniRule"/>
</dbReference>
<dbReference type="Pfam" id="PF08234">
    <property type="entry name" value="Spindle_Spc25"/>
    <property type="match status" value="1"/>
</dbReference>
<dbReference type="OMA" id="MALPECE"/>
<evidence type="ECO:0000313" key="14">
    <source>
        <dbReference type="Proteomes" id="UP000070544"/>
    </source>
</evidence>
<dbReference type="PANTHER" id="PTHR14281">
    <property type="entry name" value="KINETOCHORE PROTEIN SPC25-RELATED"/>
    <property type="match status" value="1"/>
</dbReference>
<dbReference type="PANTHER" id="PTHR14281:SF0">
    <property type="entry name" value="KINETOCHORE PROTEIN SPC25"/>
    <property type="match status" value="1"/>
</dbReference>
<evidence type="ECO:0000256" key="11">
    <source>
        <dbReference type="SAM" id="MobiDB-lite"/>
    </source>
</evidence>
<dbReference type="GO" id="GO:0005634">
    <property type="term" value="C:nucleus"/>
    <property type="evidence" value="ECO:0007669"/>
    <property type="project" value="UniProtKB-SubCell"/>
</dbReference>
<comment type="subunit">
    <text evidence="9">Component of the NDC80 complex.</text>
</comment>
<keyword evidence="3 9" id="KW-0132">Cell division</keyword>
<gene>
    <name evidence="13" type="ORF">M427DRAFT_62512</name>
</gene>
<dbReference type="AlphaFoldDB" id="A0A139A0K4"/>
<evidence type="ECO:0000313" key="13">
    <source>
        <dbReference type="EMBL" id="KXS10316.1"/>
    </source>
</evidence>
<keyword evidence="9" id="KW-0539">Nucleus</keyword>
<feature type="domain" description="Chromosome segregation protein Spc25 C-terminal" evidence="12">
    <location>
        <begin position="191"/>
        <end position="258"/>
    </location>
</feature>
<sequence>MFATPQHVSRAYSTPLRHSGFSARTPVPPQSDGQPQELRTPQIRLDVVERTLRDQVDLVDGFAMRVREISRARKFAVRKEFAVLAHTYAKLQKEIADLESEDAEVSRTVQRETRELEEAATARDEKLKHKVALESQREELARALAETEKKVSVSTQELESRLTLRDSETSMALPECEMYEQVLCMKVSTVRDGYLRFVFDHINERDLEREYKFTVNVAQREYEIEECEPPLPELATLTRHLNETRDFYGFVQTARRAFSELARREHQRRS</sequence>
<keyword evidence="7 9" id="KW-0131">Cell cycle</keyword>
<keyword evidence="2 9" id="KW-0158">Chromosome</keyword>
<accession>A0A139A0K4</accession>
<comment type="similarity">
    <text evidence="1 9">Belongs to the SPC25 family.</text>
</comment>
<name>A0A139A0K4_GONPJ</name>
<dbReference type="GO" id="GO:0007059">
    <property type="term" value="P:chromosome segregation"/>
    <property type="evidence" value="ECO:0007669"/>
    <property type="project" value="InterPro"/>
</dbReference>
<evidence type="ECO:0000256" key="2">
    <source>
        <dbReference type="ARBA" id="ARBA00022454"/>
    </source>
</evidence>
<keyword evidence="4 9" id="KW-0498">Mitosis</keyword>
<keyword evidence="14" id="KW-1185">Reference proteome</keyword>
<dbReference type="Proteomes" id="UP000070544">
    <property type="component" value="Unassembled WGS sequence"/>
</dbReference>
<evidence type="ECO:0000256" key="5">
    <source>
        <dbReference type="ARBA" id="ARBA00022838"/>
    </source>
</evidence>
<keyword evidence="6 10" id="KW-0175">Coiled coil</keyword>
<reference evidence="13 14" key="1">
    <citation type="journal article" date="2015" name="Genome Biol. Evol.">
        <title>Phylogenomic analyses indicate that early fungi evolved digesting cell walls of algal ancestors of land plants.</title>
        <authorList>
            <person name="Chang Y."/>
            <person name="Wang S."/>
            <person name="Sekimoto S."/>
            <person name="Aerts A.L."/>
            <person name="Choi C."/>
            <person name="Clum A."/>
            <person name="LaButti K.M."/>
            <person name="Lindquist E.A."/>
            <person name="Yee Ngan C."/>
            <person name="Ohm R.A."/>
            <person name="Salamov A.A."/>
            <person name="Grigoriev I.V."/>
            <person name="Spatafora J.W."/>
            <person name="Berbee M.L."/>
        </authorList>
    </citation>
    <scope>NUCLEOTIDE SEQUENCE [LARGE SCALE GENOMIC DNA]</scope>
    <source>
        <strain evidence="13 14">JEL478</strain>
    </source>
</reference>
<evidence type="ECO:0000256" key="3">
    <source>
        <dbReference type="ARBA" id="ARBA00022618"/>
    </source>
</evidence>
<keyword evidence="5 9" id="KW-0995">Kinetochore</keyword>
<comment type="function">
    <text evidence="9">Acts as a component of the essential kinetochore-associated NDC80 complex, which is required for chromosome segregation and spindle checkpoint activity.</text>
</comment>
<evidence type="ECO:0000256" key="10">
    <source>
        <dbReference type="SAM" id="Coils"/>
    </source>
</evidence>
<evidence type="ECO:0000256" key="6">
    <source>
        <dbReference type="ARBA" id="ARBA00023054"/>
    </source>
</evidence>
<proteinExistence type="inferred from homology"/>
<comment type="subcellular location">
    <subcellularLocation>
        <location evidence="9">Nucleus</location>
    </subcellularLocation>
    <subcellularLocation>
        <location evidence="9">Chromosome</location>
        <location evidence="9">Centromere</location>
        <location evidence="9">Kinetochore</location>
    </subcellularLocation>
</comment>
<protein>
    <recommendedName>
        <fullName evidence="9">Kinetochore protein SPC25</fullName>
    </recommendedName>
</protein>
<feature type="coiled-coil region" evidence="10">
    <location>
        <begin position="81"/>
        <end position="157"/>
    </location>
</feature>
<evidence type="ECO:0000256" key="9">
    <source>
        <dbReference type="RuleBase" id="RU367150"/>
    </source>
</evidence>
<evidence type="ECO:0000259" key="12">
    <source>
        <dbReference type="Pfam" id="PF08234"/>
    </source>
</evidence>
<keyword evidence="8 9" id="KW-0137">Centromere</keyword>